<dbReference type="EMBL" id="CP000473">
    <property type="protein sequence ID" value="ABJ85267.1"/>
    <property type="molecule type" value="Genomic_DNA"/>
</dbReference>
<dbReference type="KEGG" id="sus:Acid_4305"/>
<sequence length="275" mass="31308" precursor="true">MRAGRVISAAVLLALAALAQRFGGGIRHGAEGPPPEFPTGSEFHFIRTEYTDLPQFHRRFGFASRNATGDGWWMVDWPDADEHFSMGVQRLTRVHTGDPRHLRLTDPRLFDYPWIYATQTGWWGLNEAEIKSLREYLLRGGYLVVDDFWGPDPEQWEVFRSTMDRVLPGRPIVDLADGDSVMHVLYDIEAKDRTFIPGTRHLRRGAGGTVVMQPPGTAPAWRAIFDDNEHMVVAVNYNTDIGDAWEYADSPDYPEAMTTLAYRYGLNYLIYAMTH</sequence>
<organism evidence="3">
    <name type="scientific">Solibacter usitatus (strain Ellin6076)</name>
    <dbReference type="NCBI Taxonomy" id="234267"/>
    <lineage>
        <taxon>Bacteria</taxon>
        <taxon>Pseudomonadati</taxon>
        <taxon>Acidobacteriota</taxon>
        <taxon>Terriglobia</taxon>
        <taxon>Bryobacterales</taxon>
        <taxon>Solibacteraceae</taxon>
        <taxon>Candidatus Solibacter</taxon>
    </lineage>
</organism>
<reference evidence="3" key="1">
    <citation type="submission" date="2006-10" db="EMBL/GenBank/DDBJ databases">
        <title>Complete sequence of Solibacter usitatus Ellin6076.</title>
        <authorList>
            <consortium name="US DOE Joint Genome Institute"/>
            <person name="Copeland A."/>
            <person name="Lucas S."/>
            <person name="Lapidus A."/>
            <person name="Barry K."/>
            <person name="Detter J.C."/>
            <person name="Glavina del Rio T."/>
            <person name="Hammon N."/>
            <person name="Israni S."/>
            <person name="Dalin E."/>
            <person name="Tice H."/>
            <person name="Pitluck S."/>
            <person name="Thompson L.S."/>
            <person name="Brettin T."/>
            <person name="Bruce D."/>
            <person name="Han C."/>
            <person name="Tapia R."/>
            <person name="Gilna P."/>
            <person name="Schmutz J."/>
            <person name="Larimer F."/>
            <person name="Land M."/>
            <person name="Hauser L."/>
            <person name="Kyrpides N."/>
            <person name="Mikhailova N."/>
            <person name="Janssen P.H."/>
            <person name="Kuske C.R."/>
            <person name="Richardson P."/>
        </authorList>
    </citation>
    <scope>NUCLEOTIDE SEQUENCE</scope>
    <source>
        <strain evidence="3">Ellin6076</strain>
    </source>
</reference>
<evidence type="ECO:0000313" key="3">
    <source>
        <dbReference type="EMBL" id="ABJ85267.1"/>
    </source>
</evidence>
<dbReference type="eggNOG" id="ENOG502ZA2Y">
    <property type="taxonomic scope" value="Bacteria"/>
</dbReference>
<protein>
    <recommendedName>
        <fullName evidence="2">DUF4159 domain-containing protein</fullName>
    </recommendedName>
</protein>
<dbReference type="InterPro" id="IPR025297">
    <property type="entry name" value="DUF4159"/>
</dbReference>
<name>Q01YJ8_SOLUE</name>
<dbReference type="Gene3D" id="3.40.50.12140">
    <property type="entry name" value="Domain of unknown function DUF4159"/>
    <property type="match status" value="1"/>
</dbReference>
<evidence type="ECO:0000256" key="1">
    <source>
        <dbReference type="SAM" id="SignalP"/>
    </source>
</evidence>
<dbReference type="STRING" id="234267.Acid_4305"/>
<accession>Q01YJ8</accession>
<dbReference type="InParanoid" id="Q01YJ8"/>
<evidence type="ECO:0000259" key="2">
    <source>
        <dbReference type="Pfam" id="PF13709"/>
    </source>
</evidence>
<gene>
    <name evidence="3" type="ordered locus">Acid_4305</name>
</gene>
<feature type="chain" id="PRO_5004163628" description="DUF4159 domain-containing protein" evidence="1">
    <location>
        <begin position="20"/>
        <end position="275"/>
    </location>
</feature>
<feature type="signal peptide" evidence="1">
    <location>
        <begin position="1"/>
        <end position="19"/>
    </location>
</feature>
<dbReference type="OrthoDB" id="9773014at2"/>
<keyword evidence="1" id="KW-0732">Signal</keyword>
<feature type="domain" description="DUF4159" evidence="2">
    <location>
        <begin position="68"/>
        <end position="273"/>
    </location>
</feature>
<dbReference type="AlphaFoldDB" id="Q01YJ8"/>
<dbReference type="HOGENOM" id="CLU_058818_1_0_0"/>
<proteinExistence type="predicted"/>
<dbReference type="Pfam" id="PF13709">
    <property type="entry name" value="DUF4159"/>
    <property type="match status" value="1"/>
</dbReference>